<dbReference type="SUPFAM" id="SSF55797">
    <property type="entry name" value="PR-1-like"/>
    <property type="match status" value="1"/>
</dbReference>
<comment type="caution">
    <text evidence="4">The sequence shown here is derived from an EMBL/GenBank/DDBJ whole genome shotgun (WGS) entry which is preliminary data.</text>
</comment>
<gene>
    <name evidence="4" type="ORF">FB559_3739</name>
</gene>
<dbReference type="InterPro" id="IPR014044">
    <property type="entry name" value="CAP_dom"/>
</dbReference>
<dbReference type="RefSeq" id="WP_141956764.1">
    <property type="nucleotide sequence ID" value="NZ_VFOZ01000001.1"/>
</dbReference>
<dbReference type="PANTHER" id="PTHR31157:SF1">
    <property type="entry name" value="SCP DOMAIN-CONTAINING PROTEIN"/>
    <property type="match status" value="1"/>
</dbReference>
<evidence type="ECO:0000313" key="4">
    <source>
        <dbReference type="EMBL" id="TQL98122.1"/>
    </source>
</evidence>
<proteinExistence type="predicted"/>
<sequence length="250" mass="26563">MVVSTSIVLLLRSPLEDPLSAKRSIPIRRRVQAFVILAIAFFVAAGFAANRYVTASHPSPADQPVTDSAVVPSPEGSAVKPPTSAPSHGKPRAHRSSHRPLAAAEVVRTAKPKPKGGTAATPGKNLSAEAQAVQLTNVQRTKNGCSALRVDSRLRTAARAHSKDMHVRNYFEHNSPDGKTPWDRIKAAGYTQAGAENIAEGYATAQAVVTGWMNSPGHRANILNCSLKAVGIGVEYGSGGPWWTQDFGFQ</sequence>
<accession>A0A543CLZ1</accession>
<feature type="domain" description="SCP" evidence="3">
    <location>
        <begin position="134"/>
        <end position="247"/>
    </location>
</feature>
<dbReference type="PANTHER" id="PTHR31157">
    <property type="entry name" value="SCP DOMAIN-CONTAINING PROTEIN"/>
    <property type="match status" value="1"/>
</dbReference>
<organism evidence="4 5">
    <name type="scientific">Actinoallomurus bryophytorum</name>
    <dbReference type="NCBI Taxonomy" id="1490222"/>
    <lineage>
        <taxon>Bacteria</taxon>
        <taxon>Bacillati</taxon>
        <taxon>Actinomycetota</taxon>
        <taxon>Actinomycetes</taxon>
        <taxon>Streptosporangiales</taxon>
        <taxon>Thermomonosporaceae</taxon>
        <taxon>Actinoallomurus</taxon>
    </lineage>
</organism>
<evidence type="ECO:0000256" key="1">
    <source>
        <dbReference type="SAM" id="MobiDB-lite"/>
    </source>
</evidence>
<name>A0A543CLZ1_9ACTN</name>
<evidence type="ECO:0000259" key="3">
    <source>
        <dbReference type="Pfam" id="PF00188"/>
    </source>
</evidence>
<dbReference type="AlphaFoldDB" id="A0A543CLZ1"/>
<dbReference type="Gene3D" id="3.40.33.10">
    <property type="entry name" value="CAP"/>
    <property type="match status" value="1"/>
</dbReference>
<keyword evidence="2" id="KW-1133">Transmembrane helix</keyword>
<keyword evidence="2" id="KW-0472">Membrane</keyword>
<dbReference type="Proteomes" id="UP000316096">
    <property type="component" value="Unassembled WGS sequence"/>
</dbReference>
<dbReference type="CDD" id="cd05379">
    <property type="entry name" value="CAP_bacterial"/>
    <property type="match status" value="1"/>
</dbReference>
<feature type="compositionally biased region" description="Basic residues" evidence="1">
    <location>
        <begin position="89"/>
        <end position="98"/>
    </location>
</feature>
<reference evidence="4 5" key="1">
    <citation type="submission" date="2019-06" db="EMBL/GenBank/DDBJ databases">
        <title>Sequencing the genomes of 1000 actinobacteria strains.</title>
        <authorList>
            <person name="Klenk H.-P."/>
        </authorList>
    </citation>
    <scope>NUCLEOTIDE SEQUENCE [LARGE SCALE GENOMIC DNA]</scope>
    <source>
        <strain evidence="4 5">DSM 102200</strain>
    </source>
</reference>
<protein>
    <submittedName>
        <fullName evidence="4">Uncharacterized protein YkwD</fullName>
    </submittedName>
</protein>
<dbReference type="InterPro" id="IPR035940">
    <property type="entry name" value="CAP_sf"/>
</dbReference>
<keyword evidence="5" id="KW-1185">Reference proteome</keyword>
<keyword evidence="2" id="KW-0812">Transmembrane</keyword>
<dbReference type="EMBL" id="VFOZ01000001">
    <property type="protein sequence ID" value="TQL98122.1"/>
    <property type="molecule type" value="Genomic_DNA"/>
</dbReference>
<feature type="transmembrane region" description="Helical" evidence="2">
    <location>
        <begin position="31"/>
        <end position="49"/>
    </location>
</feature>
<evidence type="ECO:0000256" key="2">
    <source>
        <dbReference type="SAM" id="Phobius"/>
    </source>
</evidence>
<dbReference type="Pfam" id="PF00188">
    <property type="entry name" value="CAP"/>
    <property type="match status" value="1"/>
</dbReference>
<feature type="region of interest" description="Disordered" evidence="1">
    <location>
        <begin position="55"/>
        <end position="125"/>
    </location>
</feature>
<dbReference type="OrthoDB" id="68195at2"/>
<evidence type="ECO:0000313" key="5">
    <source>
        <dbReference type="Proteomes" id="UP000316096"/>
    </source>
</evidence>